<dbReference type="RefSeq" id="WP_116678610.1">
    <property type="nucleotide sequence ID" value="NZ_JBGXZY010000083.1"/>
</dbReference>
<keyword evidence="3" id="KW-1185">Reference proteome</keyword>
<dbReference type="GO" id="GO:0009236">
    <property type="term" value="P:cobalamin biosynthetic process"/>
    <property type="evidence" value="ECO:0007669"/>
    <property type="project" value="UniProtKB-UniRule"/>
</dbReference>
<dbReference type="SUPFAM" id="SSF53254">
    <property type="entry name" value="Phosphoglycerate mutase-like"/>
    <property type="match status" value="1"/>
</dbReference>
<protein>
    <recommendedName>
        <fullName evidence="1">Alpha-ribazole phosphatase</fullName>
        <ecNumber evidence="1">3.1.3.73</ecNumber>
    </recommendedName>
</protein>
<sequence length="179" mass="20200">MQITLIRHTTTDVPVGTCYGQTDVPLRSTFTEEAELVRSRLVGIPFDAAYTSPLSRCTRLADYCGYPDARRDSRLLEINFGEWEMQRYDRIVDPRLQEYYADYIHTAATGGESFSIQLERVSNFLCELTSKPLQHVAIFTHGGTILCAQVYAGIYSLAECFEHQTPYGGIVTLQIGTKK</sequence>
<evidence type="ECO:0000313" key="2">
    <source>
        <dbReference type="EMBL" id="PVZ14123.1"/>
    </source>
</evidence>
<dbReference type="GO" id="GO:0043755">
    <property type="term" value="F:alpha-ribazole phosphatase activity"/>
    <property type="evidence" value="ECO:0007669"/>
    <property type="project" value="UniProtKB-UniRule"/>
</dbReference>
<dbReference type="PANTHER" id="PTHR48100">
    <property type="entry name" value="BROAD-SPECIFICITY PHOSPHATASE YOR283W-RELATED"/>
    <property type="match status" value="1"/>
</dbReference>
<organism evidence="2 3">
    <name type="scientific">Porphyromonas loveana</name>
    <dbReference type="NCBI Taxonomy" id="1884669"/>
    <lineage>
        <taxon>Bacteria</taxon>
        <taxon>Pseudomonadati</taxon>
        <taxon>Bacteroidota</taxon>
        <taxon>Bacteroidia</taxon>
        <taxon>Bacteroidales</taxon>
        <taxon>Porphyromonadaceae</taxon>
        <taxon>Porphyromonas</taxon>
    </lineage>
</organism>
<proteinExistence type="predicted"/>
<dbReference type="EMBL" id="QEKY01000002">
    <property type="protein sequence ID" value="PVZ14123.1"/>
    <property type="molecule type" value="Genomic_DNA"/>
</dbReference>
<dbReference type="Proteomes" id="UP000245462">
    <property type="component" value="Unassembled WGS sequence"/>
</dbReference>
<gene>
    <name evidence="2" type="ORF">C7382_102168</name>
</gene>
<dbReference type="PANTHER" id="PTHR48100:SF1">
    <property type="entry name" value="HISTIDINE PHOSPHATASE FAMILY PROTEIN-RELATED"/>
    <property type="match status" value="1"/>
</dbReference>
<dbReference type="Gene3D" id="3.40.50.1240">
    <property type="entry name" value="Phosphoglycerate mutase-like"/>
    <property type="match status" value="1"/>
</dbReference>
<evidence type="ECO:0000256" key="1">
    <source>
        <dbReference type="NCBIfam" id="TIGR03162"/>
    </source>
</evidence>
<dbReference type="CDD" id="cd07067">
    <property type="entry name" value="HP_PGM_like"/>
    <property type="match status" value="1"/>
</dbReference>
<dbReference type="AlphaFoldDB" id="A0A2U1FPK3"/>
<comment type="caution">
    <text evidence="2">The sequence shown here is derived from an EMBL/GenBank/DDBJ whole genome shotgun (WGS) entry which is preliminary data.</text>
</comment>
<reference evidence="2 3" key="1">
    <citation type="submission" date="2018-04" db="EMBL/GenBank/DDBJ databases">
        <title>Genomic Encyclopedia of Type Strains, Phase IV (KMG-IV): sequencing the most valuable type-strain genomes for metagenomic binning, comparative biology and taxonomic classification.</title>
        <authorList>
            <person name="Goeker M."/>
        </authorList>
    </citation>
    <scope>NUCLEOTIDE SEQUENCE [LARGE SCALE GENOMIC DNA]</scope>
    <source>
        <strain evidence="2 3">DSM 28520</strain>
    </source>
</reference>
<dbReference type="GeneID" id="94550055"/>
<evidence type="ECO:0000313" key="3">
    <source>
        <dbReference type="Proteomes" id="UP000245462"/>
    </source>
</evidence>
<dbReference type="SMART" id="SM00855">
    <property type="entry name" value="PGAM"/>
    <property type="match status" value="1"/>
</dbReference>
<dbReference type="EC" id="3.1.3.73" evidence="1"/>
<dbReference type="InterPro" id="IPR013078">
    <property type="entry name" value="His_Pase_superF_clade-1"/>
</dbReference>
<dbReference type="Pfam" id="PF00300">
    <property type="entry name" value="His_Phos_1"/>
    <property type="match status" value="1"/>
</dbReference>
<dbReference type="NCBIfam" id="TIGR03162">
    <property type="entry name" value="ribazole_cobC"/>
    <property type="match status" value="1"/>
</dbReference>
<dbReference type="OrthoDB" id="9782128at2"/>
<dbReference type="InterPro" id="IPR029033">
    <property type="entry name" value="His_PPase_superfam"/>
</dbReference>
<dbReference type="InterPro" id="IPR017578">
    <property type="entry name" value="Ribazole_CobC"/>
</dbReference>
<dbReference type="InterPro" id="IPR050275">
    <property type="entry name" value="PGM_Phosphatase"/>
</dbReference>
<name>A0A2U1FPK3_9PORP</name>
<accession>A0A2U1FPK3</accession>
<dbReference type="GO" id="GO:0005737">
    <property type="term" value="C:cytoplasm"/>
    <property type="evidence" value="ECO:0007669"/>
    <property type="project" value="TreeGrafter"/>
</dbReference>